<dbReference type="Pfam" id="PF08450">
    <property type="entry name" value="SGL"/>
    <property type="match status" value="1"/>
</dbReference>
<sequence length="308" mass="33939">MKVLIVALVVILAASCLAWEPKAWGQDAKQGRISNSLVAEGAQLETLAEGFTFLEGPAVAQGGDLYFVDLRVNKILRWDWKTRKLTTLTNDSHGANGMQMDAQGRLIVCQGDLRRIVAMDSQTAEVLEVLADKYDGKRFNNPNDLWMDPQGGVYFTDPAYSRKKEDLEQDGRHVYYIPPDGKRVAKVADDFNTPNGIVGTPDGKTLYITDRRLGRTYRYSIQPDGSLADKRLFCKVGADGMTLDEQGNLYTTPQAKEIRIYNPDGEQLDPIPLPAAASNVCFAGEDGKSLFITTANALYAIPLKVTGQ</sequence>
<dbReference type="EMBL" id="CP036433">
    <property type="protein sequence ID" value="QDU92519.1"/>
    <property type="molecule type" value="Genomic_DNA"/>
</dbReference>
<gene>
    <name evidence="5" type="primary">gnl_1</name>
    <name evidence="5" type="ORF">Pla8534_02670</name>
</gene>
<dbReference type="Gene3D" id="2.120.10.30">
    <property type="entry name" value="TolB, C-terminal domain"/>
    <property type="match status" value="1"/>
</dbReference>
<dbReference type="InterPro" id="IPR013658">
    <property type="entry name" value="SGL"/>
</dbReference>
<evidence type="ECO:0000256" key="1">
    <source>
        <dbReference type="ARBA" id="ARBA00022801"/>
    </source>
</evidence>
<dbReference type="AlphaFoldDB" id="A0A518DL04"/>
<dbReference type="PROSITE" id="PS51257">
    <property type="entry name" value="PROKAR_LIPOPROTEIN"/>
    <property type="match status" value="1"/>
</dbReference>
<dbReference type="InterPro" id="IPR011042">
    <property type="entry name" value="6-blade_b-propeller_TolB-like"/>
</dbReference>
<keyword evidence="1 5" id="KW-0378">Hydrolase</keyword>
<feature type="domain" description="SMP-30/Gluconolactonase/LRE-like region" evidence="4">
    <location>
        <begin position="55"/>
        <end position="296"/>
    </location>
</feature>
<feature type="binding site" evidence="3">
    <location>
        <position position="195"/>
    </location>
    <ligand>
        <name>a divalent metal cation</name>
        <dbReference type="ChEBI" id="CHEBI:60240"/>
    </ligand>
</feature>
<evidence type="ECO:0000256" key="3">
    <source>
        <dbReference type="PIRSR" id="PIRSR605511-2"/>
    </source>
</evidence>
<keyword evidence="6" id="KW-1185">Reference proteome</keyword>
<dbReference type="Proteomes" id="UP000317648">
    <property type="component" value="Chromosome"/>
</dbReference>
<accession>A0A518DL04</accession>
<comment type="cofactor">
    <cofactor evidence="3">
        <name>Zn(2+)</name>
        <dbReference type="ChEBI" id="CHEBI:29105"/>
    </cofactor>
    <text evidence="3">Binds 1 divalent metal cation per subunit.</text>
</comment>
<dbReference type="OrthoDB" id="272794at2"/>
<evidence type="ECO:0000313" key="5">
    <source>
        <dbReference type="EMBL" id="QDU92519.1"/>
    </source>
</evidence>
<dbReference type="PANTHER" id="PTHR47572">
    <property type="entry name" value="LIPOPROTEIN-RELATED"/>
    <property type="match status" value="1"/>
</dbReference>
<keyword evidence="3" id="KW-0862">Zinc</keyword>
<dbReference type="PRINTS" id="PR01790">
    <property type="entry name" value="SMP30FAMILY"/>
</dbReference>
<dbReference type="InterPro" id="IPR051262">
    <property type="entry name" value="SMP-30/CGR1_Lactonase"/>
</dbReference>
<dbReference type="RefSeq" id="WP_145048542.1">
    <property type="nucleotide sequence ID" value="NZ_CP036433.1"/>
</dbReference>
<feature type="binding site" evidence="3">
    <location>
        <position position="143"/>
    </location>
    <ligand>
        <name>substrate</name>
    </ligand>
</feature>
<evidence type="ECO:0000313" key="6">
    <source>
        <dbReference type="Proteomes" id="UP000317648"/>
    </source>
</evidence>
<proteinExistence type="predicted"/>
<protein>
    <submittedName>
        <fullName evidence="5">Gluconolactonase</fullName>
        <ecNumber evidence="5">3.1.1.17</ecNumber>
    </submittedName>
</protein>
<name>A0A518DL04_9BACT</name>
<dbReference type="GO" id="GO:0004341">
    <property type="term" value="F:gluconolactonase activity"/>
    <property type="evidence" value="ECO:0007669"/>
    <property type="project" value="UniProtKB-EC"/>
</dbReference>
<dbReference type="SUPFAM" id="SSF63829">
    <property type="entry name" value="Calcium-dependent phosphotriesterase"/>
    <property type="match status" value="1"/>
</dbReference>
<dbReference type="EC" id="3.1.1.17" evidence="5"/>
<dbReference type="KEGG" id="lcre:Pla8534_02670"/>
<feature type="binding site" evidence="3">
    <location>
        <position position="239"/>
    </location>
    <ligand>
        <name>a divalent metal cation</name>
        <dbReference type="ChEBI" id="CHEBI:60240"/>
    </ligand>
</feature>
<dbReference type="GO" id="GO:0046872">
    <property type="term" value="F:metal ion binding"/>
    <property type="evidence" value="ECO:0007669"/>
    <property type="project" value="UniProtKB-KW"/>
</dbReference>
<evidence type="ECO:0000259" key="4">
    <source>
        <dbReference type="Pfam" id="PF08450"/>
    </source>
</evidence>
<feature type="active site" description="Proton donor/acceptor" evidence="2">
    <location>
        <position position="239"/>
    </location>
</feature>
<reference evidence="5 6" key="1">
    <citation type="submission" date="2019-02" db="EMBL/GenBank/DDBJ databases">
        <title>Deep-cultivation of Planctomycetes and their phenomic and genomic characterization uncovers novel biology.</title>
        <authorList>
            <person name="Wiegand S."/>
            <person name="Jogler M."/>
            <person name="Boedeker C."/>
            <person name="Pinto D."/>
            <person name="Vollmers J."/>
            <person name="Rivas-Marin E."/>
            <person name="Kohn T."/>
            <person name="Peeters S.H."/>
            <person name="Heuer A."/>
            <person name="Rast P."/>
            <person name="Oberbeckmann S."/>
            <person name="Bunk B."/>
            <person name="Jeske O."/>
            <person name="Meyerdierks A."/>
            <person name="Storesund J.E."/>
            <person name="Kallscheuer N."/>
            <person name="Luecker S."/>
            <person name="Lage O.M."/>
            <person name="Pohl T."/>
            <person name="Merkel B.J."/>
            <person name="Hornburger P."/>
            <person name="Mueller R.-W."/>
            <person name="Bruemmer F."/>
            <person name="Labrenz M."/>
            <person name="Spormann A.M."/>
            <person name="Op den Camp H."/>
            <person name="Overmann J."/>
            <person name="Amann R."/>
            <person name="Jetten M.S.M."/>
            <person name="Mascher T."/>
            <person name="Medema M.H."/>
            <person name="Devos D.P."/>
            <person name="Kaster A.-K."/>
            <person name="Ovreas L."/>
            <person name="Rohde M."/>
            <person name="Galperin M.Y."/>
            <person name="Jogler C."/>
        </authorList>
    </citation>
    <scope>NUCLEOTIDE SEQUENCE [LARGE SCALE GENOMIC DNA]</scope>
    <source>
        <strain evidence="5 6">Pla85_3_4</strain>
    </source>
</reference>
<evidence type="ECO:0000256" key="2">
    <source>
        <dbReference type="PIRSR" id="PIRSR605511-1"/>
    </source>
</evidence>
<keyword evidence="3" id="KW-0479">Metal-binding</keyword>
<feature type="binding site" evidence="3">
    <location>
        <position position="55"/>
    </location>
    <ligand>
        <name>a divalent metal cation</name>
        <dbReference type="ChEBI" id="CHEBI:60240"/>
    </ligand>
</feature>
<dbReference type="PANTHER" id="PTHR47572:SF4">
    <property type="entry name" value="LACTONASE DRP35"/>
    <property type="match status" value="1"/>
</dbReference>
<organism evidence="5 6">
    <name type="scientific">Lignipirellula cremea</name>
    <dbReference type="NCBI Taxonomy" id="2528010"/>
    <lineage>
        <taxon>Bacteria</taxon>
        <taxon>Pseudomonadati</taxon>
        <taxon>Planctomycetota</taxon>
        <taxon>Planctomycetia</taxon>
        <taxon>Pirellulales</taxon>
        <taxon>Pirellulaceae</taxon>
        <taxon>Lignipirellula</taxon>
    </lineage>
</organism>
<dbReference type="InterPro" id="IPR005511">
    <property type="entry name" value="SMP-30"/>
</dbReference>